<keyword evidence="6" id="KW-0802">TPR repeat</keyword>
<accession>A0A318UPL3</accession>
<dbReference type="InterPro" id="IPR004358">
    <property type="entry name" value="Sig_transdc_His_kin-like_C"/>
</dbReference>
<evidence type="ECO:0000256" key="6">
    <source>
        <dbReference type="PROSITE-ProRule" id="PRU00339"/>
    </source>
</evidence>
<dbReference type="InterPro" id="IPR005467">
    <property type="entry name" value="His_kinase_dom"/>
</dbReference>
<dbReference type="SMART" id="SM00387">
    <property type="entry name" value="HATPase_c"/>
    <property type="match status" value="1"/>
</dbReference>
<dbReference type="GO" id="GO:0009927">
    <property type="term" value="F:histidine phosphotransfer kinase activity"/>
    <property type="evidence" value="ECO:0007669"/>
    <property type="project" value="TreeGrafter"/>
</dbReference>
<dbReference type="InterPro" id="IPR003594">
    <property type="entry name" value="HATPase_dom"/>
</dbReference>
<dbReference type="GO" id="GO:0005886">
    <property type="term" value="C:plasma membrane"/>
    <property type="evidence" value="ECO:0007669"/>
    <property type="project" value="TreeGrafter"/>
</dbReference>
<evidence type="ECO:0000256" key="4">
    <source>
        <dbReference type="ARBA" id="ARBA00022679"/>
    </source>
</evidence>
<evidence type="ECO:0000256" key="3">
    <source>
        <dbReference type="ARBA" id="ARBA00022553"/>
    </source>
</evidence>
<keyword evidence="11" id="KW-1185">Reference proteome</keyword>
<gene>
    <name evidence="10" type="ORF">B0O44_101889</name>
</gene>
<name>A0A318UPL3_9SPHI</name>
<comment type="catalytic activity">
    <reaction evidence="1">
        <text>ATP + protein L-histidine = ADP + protein N-phospho-L-histidine.</text>
        <dbReference type="EC" id="2.7.13.3"/>
    </reaction>
</comment>
<dbReference type="EMBL" id="QKLU01000001">
    <property type="protein sequence ID" value="PYF77407.1"/>
    <property type="molecule type" value="Genomic_DNA"/>
</dbReference>
<proteinExistence type="predicted"/>
<feature type="coiled-coil region" evidence="7">
    <location>
        <begin position="455"/>
        <end position="482"/>
    </location>
</feature>
<dbReference type="RefSeq" id="WP_110827448.1">
    <property type="nucleotide sequence ID" value="NZ_QKLU01000001.1"/>
</dbReference>
<evidence type="ECO:0000256" key="7">
    <source>
        <dbReference type="SAM" id="Coils"/>
    </source>
</evidence>
<dbReference type="AlphaFoldDB" id="A0A318UPL3"/>
<dbReference type="InterPro" id="IPR019734">
    <property type="entry name" value="TPR_rpt"/>
</dbReference>
<evidence type="ECO:0000256" key="8">
    <source>
        <dbReference type="SAM" id="Phobius"/>
    </source>
</evidence>
<evidence type="ECO:0000256" key="1">
    <source>
        <dbReference type="ARBA" id="ARBA00000085"/>
    </source>
</evidence>
<dbReference type="Proteomes" id="UP000248198">
    <property type="component" value="Unassembled WGS sequence"/>
</dbReference>
<keyword evidence="8" id="KW-0812">Transmembrane</keyword>
<dbReference type="FunFam" id="3.30.565.10:FF:000006">
    <property type="entry name" value="Sensor histidine kinase WalK"/>
    <property type="match status" value="1"/>
</dbReference>
<dbReference type="Gene3D" id="1.10.287.130">
    <property type="match status" value="1"/>
</dbReference>
<reference evidence="10 11" key="1">
    <citation type="submission" date="2018-06" db="EMBL/GenBank/DDBJ databases">
        <title>Genomic Encyclopedia of Archaeal and Bacterial Type Strains, Phase II (KMG-II): from individual species to whole genera.</title>
        <authorList>
            <person name="Goeker M."/>
        </authorList>
    </citation>
    <scope>NUCLEOTIDE SEQUENCE [LARGE SCALE GENOMIC DNA]</scope>
    <source>
        <strain evidence="10 11">DSM 27372</strain>
    </source>
</reference>
<dbReference type="SUPFAM" id="SSF47384">
    <property type="entry name" value="Homodimeric domain of signal transducing histidine kinase"/>
    <property type="match status" value="1"/>
</dbReference>
<keyword evidence="3" id="KW-0597">Phosphoprotein</keyword>
<dbReference type="SMART" id="SM00028">
    <property type="entry name" value="TPR"/>
    <property type="match status" value="4"/>
</dbReference>
<feature type="transmembrane region" description="Helical" evidence="8">
    <location>
        <begin position="416"/>
        <end position="435"/>
    </location>
</feature>
<dbReference type="PROSITE" id="PS50109">
    <property type="entry name" value="HIS_KIN"/>
    <property type="match status" value="1"/>
</dbReference>
<dbReference type="Gene3D" id="1.25.40.10">
    <property type="entry name" value="Tetratricopeptide repeat domain"/>
    <property type="match status" value="2"/>
</dbReference>
<evidence type="ECO:0000256" key="2">
    <source>
        <dbReference type="ARBA" id="ARBA00012438"/>
    </source>
</evidence>
<evidence type="ECO:0000256" key="5">
    <source>
        <dbReference type="ARBA" id="ARBA00022777"/>
    </source>
</evidence>
<dbReference type="CDD" id="cd00082">
    <property type="entry name" value="HisKA"/>
    <property type="match status" value="1"/>
</dbReference>
<feature type="domain" description="Histidine kinase" evidence="9">
    <location>
        <begin position="482"/>
        <end position="693"/>
    </location>
</feature>
<dbReference type="Pfam" id="PF02518">
    <property type="entry name" value="HATPase_c"/>
    <property type="match status" value="1"/>
</dbReference>
<keyword evidence="5 10" id="KW-0418">Kinase</keyword>
<feature type="transmembrane region" description="Helical" evidence="8">
    <location>
        <begin position="12"/>
        <end position="29"/>
    </location>
</feature>
<evidence type="ECO:0000313" key="11">
    <source>
        <dbReference type="Proteomes" id="UP000248198"/>
    </source>
</evidence>
<keyword evidence="4" id="KW-0808">Transferase</keyword>
<dbReference type="SMART" id="SM00388">
    <property type="entry name" value="HisKA"/>
    <property type="match status" value="1"/>
</dbReference>
<dbReference type="PANTHER" id="PTHR43047:SF72">
    <property type="entry name" value="OSMOSENSING HISTIDINE PROTEIN KINASE SLN1"/>
    <property type="match status" value="1"/>
</dbReference>
<dbReference type="InterPro" id="IPR036097">
    <property type="entry name" value="HisK_dim/P_sf"/>
</dbReference>
<dbReference type="Pfam" id="PF13181">
    <property type="entry name" value="TPR_8"/>
    <property type="match status" value="2"/>
</dbReference>
<dbReference type="SUPFAM" id="SSF55874">
    <property type="entry name" value="ATPase domain of HSP90 chaperone/DNA topoisomerase II/histidine kinase"/>
    <property type="match status" value="1"/>
</dbReference>
<evidence type="ECO:0000259" key="9">
    <source>
        <dbReference type="PROSITE" id="PS50109"/>
    </source>
</evidence>
<dbReference type="SUPFAM" id="SSF48452">
    <property type="entry name" value="TPR-like"/>
    <property type="match status" value="2"/>
</dbReference>
<dbReference type="EC" id="2.7.13.3" evidence="2"/>
<dbReference type="GO" id="GO:0000155">
    <property type="term" value="F:phosphorelay sensor kinase activity"/>
    <property type="evidence" value="ECO:0007669"/>
    <property type="project" value="InterPro"/>
</dbReference>
<dbReference type="InterPro" id="IPR003661">
    <property type="entry name" value="HisK_dim/P_dom"/>
</dbReference>
<evidence type="ECO:0000313" key="10">
    <source>
        <dbReference type="EMBL" id="PYF77407.1"/>
    </source>
</evidence>
<dbReference type="Pfam" id="PF00512">
    <property type="entry name" value="HisKA"/>
    <property type="match status" value="1"/>
</dbReference>
<comment type="caution">
    <text evidence="10">The sequence shown here is derived from an EMBL/GenBank/DDBJ whole genome shotgun (WGS) entry which is preliminary data.</text>
</comment>
<dbReference type="CDD" id="cd00075">
    <property type="entry name" value="HATPase"/>
    <property type="match status" value="1"/>
</dbReference>
<dbReference type="Gene3D" id="3.30.565.10">
    <property type="entry name" value="Histidine kinase-like ATPase, C-terminal domain"/>
    <property type="match status" value="1"/>
</dbReference>
<protein>
    <recommendedName>
        <fullName evidence="2">histidine kinase</fullName>
        <ecNumber evidence="2">2.7.13.3</ecNumber>
    </recommendedName>
</protein>
<feature type="repeat" description="TPR" evidence="6">
    <location>
        <begin position="163"/>
        <end position="196"/>
    </location>
</feature>
<dbReference type="InterPro" id="IPR011990">
    <property type="entry name" value="TPR-like_helical_dom_sf"/>
</dbReference>
<dbReference type="PROSITE" id="PS50005">
    <property type="entry name" value="TPR"/>
    <property type="match status" value="1"/>
</dbReference>
<dbReference type="PANTHER" id="PTHR43047">
    <property type="entry name" value="TWO-COMPONENT HISTIDINE PROTEIN KINASE"/>
    <property type="match status" value="1"/>
</dbReference>
<dbReference type="OrthoDB" id="9810447at2"/>
<keyword evidence="7" id="KW-0175">Coiled coil</keyword>
<dbReference type="InterPro" id="IPR036890">
    <property type="entry name" value="HATPase_C_sf"/>
</dbReference>
<sequence length="697" mass="79847">MLSLSHLHPGRPLNFVCLLMFSFCLFGCTKKNDTVRKNRYAEKILDHASSLIDKGQLKRAIFYLDSAYQGLEQIGVYDNWAKYSFKSAYFLNYEANPGKAILYADSMLVVLNGLEKEYPEEYVSAVLSKGEALTAQAKYAMAFKYYYDARLFARKYLDSCAYSALNYRLGLVRFNQKNYAKAIPYFKQAFEYNKRCKINDGFINLFIYPQSQLNTLALCYERSGMPDTAVYYYKKALSFMDDREKQFPDKLPFISSARGVVYGNLGGTYATLGKFKEAEWYLKRSISINNRVGYAMGDAQTAQLKLAALYLKRLDFKAVDTLLSQIEEELARPQKQNLGKANIRLNWYKLKWAYFDQTSDVPAAYRFSKKYYALKDSIDLLDQGKKNADLDEGFRDTAQQYHLALLSKNNQLKTTYIWIVVVVALMVIALLLLVYRNLKSSRKNVKELTDLYLTINHKNAHLQNALSALEQSQEENSRMMKMVAHDLRNPIGGITALTDILLEEGGHSAGQKEMLQLIRTSGQNSMELINDLLQNSRREILFTEAVDMNAMLHYCVELLEHKAKEKGQQIELETGHLTLLINREKMWRVISNLIANAIKFSPRDTRIFVQMQVTEHHALILVKDQGIGIPMELRDKLFDMFTEANRPGTEGEQSFGMGLAISKQIVEVHGGEIWFESAMGKGTVFYVKLPLQQPDHS</sequence>
<keyword evidence="8" id="KW-1133">Transmembrane helix</keyword>
<organism evidence="10 11">
    <name type="scientific">Pedobacter nutrimenti</name>
    <dbReference type="NCBI Taxonomy" id="1241337"/>
    <lineage>
        <taxon>Bacteria</taxon>
        <taxon>Pseudomonadati</taxon>
        <taxon>Bacteroidota</taxon>
        <taxon>Sphingobacteriia</taxon>
        <taxon>Sphingobacteriales</taxon>
        <taxon>Sphingobacteriaceae</taxon>
        <taxon>Pedobacter</taxon>
    </lineage>
</organism>
<dbReference type="PRINTS" id="PR00344">
    <property type="entry name" value="BCTRLSENSOR"/>
</dbReference>
<keyword evidence="8" id="KW-0472">Membrane</keyword>